<evidence type="ECO:0008006" key="3">
    <source>
        <dbReference type="Google" id="ProtNLM"/>
    </source>
</evidence>
<keyword evidence="2" id="KW-1185">Reference proteome</keyword>
<evidence type="ECO:0000313" key="1">
    <source>
        <dbReference type="EMBL" id="PWN45233.1"/>
    </source>
</evidence>
<name>A0A316WBC6_9BASI</name>
<sequence length="358" mass="40907">MSHRTQSKISFATWNAASLLHDGRRRFLSTLTRKHDVVFLQECRIQPTVTFDSGDFLRYLPTAPNTARGCLTWDAGIVICRPDWIIEETRIGDRWVHVRVRLPEGSFLGRNGRQTLHLWSLSCPPIRTEAVEWWAADVPGFSRVLPGSTDLVVIGADWNALHDAHIDSLNTHPNQTRWGHISPVLEHLHLFDAFRFLHPYERRYTRYNYRHGEISGAKRIDSVWISDYFADSLRATDFSSSPSDHWAASIEVREDDHISDLGPGTWRLHPGVASDPAMKAFVADYVERLLQSTEFARQAGIDGPLRTWYAFEERLRVAILCKGLSIKAARDAALSEVQVLHDKLLSLDLAHPDQRRVF</sequence>
<dbReference type="EMBL" id="KZ819356">
    <property type="protein sequence ID" value="PWN45233.1"/>
    <property type="molecule type" value="Genomic_DNA"/>
</dbReference>
<dbReference type="InParanoid" id="A0A316WBC6"/>
<dbReference type="AlphaFoldDB" id="A0A316WBC6"/>
<dbReference type="Gene3D" id="3.60.10.10">
    <property type="entry name" value="Endonuclease/exonuclease/phosphatase"/>
    <property type="match status" value="1"/>
</dbReference>
<evidence type="ECO:0000313" key="2">
    <source>
        <dbReference type="Proteomes" id="UP000245783"/>
    </source>
</evidence>
<dbReference type="STRING" id="1522189.A0A316WBC6"/>
<dbReference type="GeneID" id="37032826"/>
<protein>
    <recommendedName>
        <fullName evidence="3">DNase I-like protein</fullName>
    </recommendedName>
</protein>
<dbReference type="SUPFAM" id="SSF56219">
    <property type="entry name" value="DNase I-like"/>
    <property type="match status" value="1"/>
</dbReference>
<gene>
    <name evidence="1" type="ORF">IE81DRAFT_208972</name>
</gene>
<organism evidence="1 2">
    <name type="scientific">Ceraceosorus guamensis</name>
    <dbReference type="NCBI Taxonomy" id="1522189"/>
    <lineage>
        <taxon>Eukaryota</taxon>
        <taxon>Fungi</taxon>
        <taxon>Dikarya</taxon>
        <taxon>Basidiomycota</taxon>
        <taxon>Ustilaginomycotina</taxon>
        <taxon>Exobasidiomycetes</taxon>
        <taxon>Ceraceosorales</taxon>
        <taxon>Ceraceosoraceae</taxon>
        <taxon>Ceraceosorus</taxon>
    </lineage>
</organism>
<reference evidence="1 2" key="1">
    <citation type="journal article" date="2018" name="Mol. Biol. Evol.">
        <title>Broad Genomic Sampling Reveals a Smut Pathogenic Ancestry of the Fungal Clade Ustilaginomycotina.</title>
        <authorList>
            <person name="Kijpornyongpan T."/>
            <person name="Mondo S.J."/>
            <person name="Barry K."/>
            <person name="Sandor L."/>
            <person name="Lee J."/>
            <person name="Lipzen A."/>
            <person name="Pangilinan J."/>
            <person name="LaButti K."/>
            <person name="Hainaut M."/>
            <person name="Henrissat B."/>
            <person name="Grigoriev I.V."/>
            <person name="Spatafora J.W."/>
            <person name="Aime M.C."/>
        </authorList>
    </citation>
    <scope>NUCLEOTIDE SEQUENCE [LARGE SCALE GENOMIC DNA]</scope>
    <source>
        <strain evidence="1 2">MCA 4658</strain>
    </source>
</reference>
<accession>A0A316WBC6</accession>
<proteinExistence type="predicted"/>
<dbReference type="InterPro" id="IPR036691">
    <property type="entry name" value="Endo/exonu/phosph_ase_sf"/>
</dbReference>
<dbReference type="Proteomes" id="UP000245783">
    <property type="component" value="Unassembled WGS sequence"/>
</dbReference>
<dbReference type="OrthoDB" id="2556041at2759"/>
<dbReference type="RefSeq" id="XP_025372393.1">
    <property type="nucleotide sequence ID" value="XM_025510956.1"/>
</dbReference>